<evidence type="ECO:0000313" key="1">
    <source>
        <dbReference type="EMBL" id="GIH97820.1"/>
    </source>
</evidence>
<dbReference type="AlphaFoldDB" id="A0A8J3WQ97"/>
<gene>
    <name evidence="1" type="ORF">Psi01_84500</name>
</gene>
<sequence length="306" mass="33653">MITADDQLITVLAKRTGLARDALFTPVAAGRIQKAFSYPLRDDEAEEVVRRIIEEMTRVVPIGSTAEADPAARYVWLQEMTAHYVWAQTRLVILRISSAGQMPAWRSPGDGWDPRRDGWELDPDDDDADLIWAAQQWDWWKRVKAAGVREAWQLPEPYVGADSDLPLDRALDARHRTGDAAAYRRRLRQIRDANYRDIDAWAHSGHDALARADAINRGFLPSHDGTAVQGVDACCFQIGVDNIARDAGGTRQPGDVTLACPPSFGQEFAPGAGLQGRPVLQGGQGVGALPRGIIHPRHLDGGRASK</sequence>
<keyword evidence="2" id="KW-1185">Reference proteome</keyword>
<proteinExistence type="predicted"/>
<reference evidence="1 2" key="1">
    <citation type="submission" date="2021-01" db="EMBL/GenBank/DDBJ databases">
        <title>Whole genome shotgun sequence of Planobispora siamensis NBRC 107568.</title>
        <authorList>
            <person name="Komaki H."/>
            <person name="Tamura T."/>
        </authorList>
    </citation>
    <scope>NUCLEOTIDE SEQUENCE [LARGE SCALE GENOMIC DNA]</scope>
    <source>
        <strain evidence="1 2">NBRC 107568</strain>
    </source>
</reference>
<comment type="caution">
    <text evidence="1">The sequence shown here is derived from an EMBL/GenBank/DDBJ whole genome shotgun (WGS) entry which is preliminary data.</text>
</comment>
<dbReference type="EMBL" id="BOOJ01000103">
    <property type="protein sequence ID" value="GIH97820.1"/>
    <property type="molecule type" value="Genomic_DNA"/>
</dbReference>
<organism evidence="1 2">
    <name type="scientific">Planobispora siamensis</name>
    <dbReference type="NCBI Taxonomy" id="936338"/>
    <lineage>
        <taxon>Bacteria</taxon>
        <taxon>Bacillati</taxon>
        <taxon>Actinomycetota</taxon>
        <taxon>Actinomycetes</taxon>
        <taxon>Streptosporangiales</taxon>
        <taxon>Streptosporangiaceae</taxon>
        <taxon>Planobispora</taxon>
    </lineage>
</organism>
<protein>
    <submittedName>
        <fullName evidence="1">Uncharacterized protein</fullName>
    </submittedName>
</protein>
<evidence type="ECO:0000313" key="2">
    <source>
        <dbReference type="Proteomes" id="UP000619788"/>
    </source>
</evidence>
<accession>A0A8J3WQ97</accession>
<dbReference type="Proteomes" id="UP000619788">
    <property type="component" value="Unassembled WGS sequence"/>
</dbReference>
<dbReference type="RefSeq" id="WP_204069802.1">
    <property type="nucleotide sequence ID" value="NZ_BOOJ01000103.1"/>
</dbReference>
<name>A0A8J3WQ97_9ACTN</name>